<evidence type="ECO:0000256" key="9">
    <source>
        <dbReference type="SAM" id="Phobius"/>
    </source>
</evidence>
<keyword evidence="4 7" id="KW-0812">Transmembrane</keyword>
<reference evidence="11" key="1">
    <citation type="submission" date="2025-05" db="UniProtKB">
        <authorList>
            <consortium name="EnsemblMetazoa"/>
        </authorList>
    </citation>
    <scope>IDENTIFICATION</scope>
</reference>
<protein>
    <recommendedName>
        <fullName evidence="10">TLC domain-containing protein</fullName>
    </recommendedName>
</protein>
<evidence type="ECO:0000256" key="3">
    <source>
        <dbReference type="ARBA" id="ARBA00004991"/>
    </source>
</evidence>
<dbReference type="PANTHER" id="PTHR12560">
    <property type="entry name" value="LONGEVITY ASSURANCE FACTOR 1 LAG1"/>
    <property type="match status" value="1"/>
</dbReference>
<dbReference type="PROSITE" id="PS50922">
    <property type="entry name" value="TLC"/>
    <property type="match status" value="1"/>
</dbReference>
<keyword evidence="5 9" id="KW-1133">Transmembrane helix</keyword>
<dbReference type="Proteomes" id="UP001652700">
    <property type="component" value="Unplaced"/>
</dbReference>
<evidence type="ECO:0000256" key="5">
    <source>
        <dbReference type="ARBA" id="ARBA00022989"/>
    </source>
</evidence>
<feature type="domain" description="TLC" evidence="10">
    <location>
        <begin position="87"/>
        <end position="287"/>
    </location>
</feature>
<feature type="transmembrane region" description="Helical" evidence="9">
    <location>
        <begin position="218"/>
        <end position="235"/>
    </location>
</feature>
<dbReference type="SMART" id="SM00724">
    <property type="entry name" value="TLC"/>
    <property type="match status" value="1"/>
</dbReference>
<comment type="subcellular location">
    <subcellularLocation>
        <location evidence="1">Membrane</location>
        <topology evidence="1">Multi-pass membrane protein</topology>
    </subcellularLocation>
</comment>
<feature type="transmembrane region" description="Helical" evidence="9">
    <location>
        <begin position="96"/>
        <end position="114"/>
    </location>
</feature>
<evidence type="ECO:0000256" key="7">
    <source>
        <dbReference type="PROSITE-ProRule" id="PRU00205"/>
    </source>
</evidence>
<evidence type="ECO:0000256" key="4">
    <source>
        <dbReference type="ARBA" id="ARBA00022692"/>
    </source>
</evidence>
<dbReference type="InterPro" id="IPR016439">
    <property type="entry name" value="Lag1/Lac1-like"/>
</dbReference>
<dbReference type="Pfam" id="PF03798">
    <property type="entry name" value="TRAM_LAG1_CLN8"/>
    <property type="match status" value="1"/>
</dbReference>
<feature type="region of interest" description="Disordered" evidence="8">
    <location>
        <begin position="59"/>
        <end position="79"/>
    </location>
</feature>
<feature type="transmembrane region" description="Helical" evidence="9">
    <location>
        <begin position="134"/>
        <end position="153"/>
    </location>
</feature>
<comment type="pathway">
    <text evidence="3">Sphingolipid metabolism.</text>
</comment>
<evidence type="ECO:0000259" key="10">
    <source>
        <dbReference type="PROSITE" id="PS50922"/>
    </source>
</evidence>
<accession>A0ABM5IRS9</accession>
<keyword evidence="12" id="KW-1185">Reference proteome</keyword>
<comment type="pathway">
    <text evidence="2">Lipid metabolism; sphingolipid metabolism.</text>
</comment>
<dbReference type="PANTHER" id="PTHR12560:SF0">
    <property type="entry name" value="LD18904P"/>
    <property type="match status" value="1"/>
</dbReference>
<feature type="transmembrane region" description="Helical" evidence="9">
    <location>
        <begin position="165"/>
        <end position="186"/>
    </location>
</feature>
<dbReference type="InterPro" id="IPR006634">
    <property type="entry name" value="TLC-dom"/>
</dbReference>
<evidence type="ECO:0000256" key="1">
    <source>
        <dbReference type="ARBA" id="ARBA00004141"/>
    </source>
</evidence>
<evidence type="ECO:0000256" key="6">
    <source>
        <dbReference type="ARBA" id="ARBA00023136"/>
    </source>
</evidence>
<dbReference type="RefSeq" id="XP_028139930.2">
    <property type="nucleotide sequence ID" value="XM_028284129.2"/>
</dbReference>
<feature type="transmembrane region" description="Helical" evidence="9">
    <location>
        <begin position="256"/>
        <end position="279"/>
    </location>
</feature>
<name>A0ABM5IRS9_DIAVI</name>
<organism evidence="11 12">
    <name type="scientific">Diabrotica virgifera virgifera</name>
    <name type="common">western corn rootworm</name>
    <dbReference type="NCBI Taxonomy" id="50390"/>
    <lineage>
        <taxon>Eukaryota</taxon>
        <taxon>Metazoa</taxon>
        <taxon>Ecdysozoa</taxon>
        <taxon>Arthropoda</taxon>
        <taxon>Hexapoda</taxon>
        <taxon>Insecta</taxon>
        <taxon>Pterygota</taxon>
        <taxon>Neoptera</taxon>
        <taxon>Endopterygota</taxon>
        <taxon>Coleoptera</taxon>
        <taxon>Polyphaga</taxon>
        <taxon>Cucujiformia</taxon>
        <taxon>Chrysomeloidea</taxon>
        <taxon>Chrysomelidae</taxon>
        <taxon>Galerucinae</taxon>
        <taxon>Diabroticina</taxon>
        <taxon>Diabroticites</taxon>
        <taxon>Diabrotica</taxon>
    </lineage>
</organism>
<evidence type="ECO:0000256" key="8">
    <source>
        <dbReference type="SAM" id="MobiDB-lite"/>
    </source>
</evidence>
<dbReference type="EnsemblMetazoa" id="XM_028284129.2">
    <property type="protein sequence ID" value="XP_028139930.2"/>
    <property type="gene ID" value="LOC114334109"/>
</dbReference>
<sequence length="305" mass="36057">MESNSSQIDDQQFGKFHPIVPFGAVAVPFLLVKFGISEFVVKRIAIHYGLHKGNVRRKSSNLQSDERNLIPNKKKKSSNQPIYSKFDKFCESGNKFVWYTFIWTYGLIMHWKRPWMWDIESCWRDFGNGLPRDVWYYGVFLTATYLETCAMHFVSVRRKDSNMMLVHHICLMGIVAVVWHYGLYAIGTLNMFLHDFSDIFIELAKCTKYLKFEVPTKVLFVMFVVAWLVCRMYLYPTWFLRSCIEDRYGVLRKINLYYYWNGVSLVLLGLHTIWTYMILRSVVRAIRTGVPEDDRSDDDDDTKDE</sequence>
<evidence type="ECO:0000313" key="12">
    <source>
        <dbReference type="Proteomes" id="UP001652700"/>
    </source>
</evidence>
<proteinExistence type="predicted"/>
<evidence type="ECO:0000256" key="2">
    <source>
        <dbReference type="ARBA" id="ARBA00004760"/>
    </source>
</evidence>
<evidence type="ECO:0000313" key="11">
    <source>
        <dbReference type="EnsemblMetazoa" id="XP_028139930.2"/>
    </source>
</evidence>
<feature type="transmembrane region" description="Helical" evidence="9">
    <location>
        <begin position="20"/>
        <end position="41"/>
    </location>
</feature>
<dbReference type="GeneID" id="114334109"/>
<keyword evidence="6 7" id="KW-0472">Membrane</keyword>